<dbReference type="Gene3D" id="3.40.50.300">
    <property type="entry name" value="P-loop containing nucleotide triphosphate hydrolases"/>
    <property type="match status" value="2"/>
</dbReference>
<evidence type="ECO:0000313" key="11">
    <source>
        <dbReference type="EMBL" id="GLR26666.1"/>
    </source>
</evidence>
<dbReference type="EMBL" id="BSOJ01000015">
    <property type="protein sequence ID" value="GLR26666.1"/>
    <property type="molecule type" value="Genomic_DNA"/>
</dbReference>
<keyword evidence="6" id="KW-0067">ATP-binding</keyword>
<evidence type="ECO:0000256" key="6">
    <source>
        <dbReference type="ARBA" id="ARBA00022840"/>
    </source>
</evidence>
<dbReference type="NCBIfam" id="NF008121">
    <property type="entry name" value="PRK10869.1"/>
    <property type="match status" value="1"/>
</dbReference>
<dbReference type="SUPFAM" id="SSF52540">
    <property type="entry name" value="P-loop containing nucleoside triphosphate hydrolases"/>
    <property type="match status" value="1"/>
</dbReference>
<evidence type="ECO:0000256" key="1">
    <source>
        <dbReference type="ARBA" id="ARBA00003618"/>
    </source>
</evidence>
<dbReference type="PIRSF" id="PIRSF003128">
    <property type="entry name" value="RecN"/>
    <property type="match status" value="1"/>
</dbReference>
<comment type="function">
    <text evidence="1 9">May be involved in recombinational repair of damaged DNA.</text>
</comment>
<evidence type="ECO:0000256" key="4">
    <source>
        <dbReference type="ARBA" id="ARBA00022741"/>
    </source>
</evidence>
<accession>A0ABQ5YTP3</accession>
<evidence type="ECO:0000259" key="10">
    <source>
        <dbReference type="Pfam" id="PF02463"/>
    </source>
</evidence>
<dbReference type="NCBIfam" id="TIGR00634">
    <property type="entry name" value="recN"/>
    <property type="match status" value="1"/>
</dbReference>
<sequence>MLSSLTIQDFVIVDHLQLEFDSGMSVLSGETGAGKSILIDALSLTLGARSDASQVREGAEKATISAMFDLNEQAKAILEEQGLDTSEGELILRRVIESSGRSKAFVNGTPVPASTLKQLSETLIDIHGQHAFQTLTKPAEQRRMLDAYAQHDALLANVGSAYQALHKARRQLNSAREGQQEKEARLSALQWKLDALDKVAPKPGQWETLSQEHERLSHSAELLTGTQAALNTLSGDEHSMLDQLAEVLGSLTHLSQRDHTLADIVKNLGEGEILIREAAYDLGHYLKHSNLDPDSLADVDRQMSEWHDTARKLRVAPELLHEEWEQTRAEIESIETGFDLDQLEKQLHVAQMAYDSAALVLRNSRIEAASRLAKCVTDSMQTLSMQGGRFEVALNECEPSSFGSDDIEFKVAGHPGVTPQPIQKVASGGELARISLAITVNTVESTPVPTLIFDEVDSGIGGAVAETVGKYLRSLGEGKQVLCVTHLPQVAAQGHHHYQVSKTIDNGFTRSVIQKLGAESRITEVARMLGGQNITSATRTAAQEMINAG</sequence>
<evidence type="ECO:0000313" key="12">
    <source>
        <dbReference type="Proteomes" id="UP001156664"/>
    </source>
</evidence>
<organism evidence="11 12">
    <name type="scientific">Limnobacter litoralis</name>
    <dbReference type="NCBI Taxonomy" id="481366"/>
    <lineage>
        <taxon>Bacteria</taxon>
        <taxon>Pseudomonadati</taxon>
        <taxon>Pseudomonadota</taxon>
        <taxon>Betaproteobacteria</taxon>
        <taxon>Burkholderiales</taxon>
        <taxon>Burkholderiaceae</taxon>
        <taxon>Limnobacter</taxon>
    </lineage>
</organism>
<protein>
    <recommendedName>
        <fullName evidence="3 9">DNA repair protein RecN</fullName>
    </recommendedName>
    <alternativeName>
        <fullName evidence="8 9">Recombination protein N</fullName>
    </alternativeName>
</protein>
<evidence type="ECO:0000256" key="8">
    <source>
        <dbReference type="ARBA" id="ARBA00033408"/>
    </source>
</evidence>
<keyword evidence="5 9" id="KW-0227">DNA damage</keyword>
<comment type="caution">
    <text evidence="11">The sequence shown here is derived from an EMBL/GenBank/DDBJ whole genome shotgun (WGS) entry which is preliminary data.</text>
</comment>
<evidence type="ECO:0000256" key="9">
    <source>
        <dbReference type="PIRNR" id="PIRNR003128"/>
    </source>
</evidence>
<dbReference type="InterPro" id="IPR003395">
    <property type="entry name" value="RecF/RecN/SMC_N"/>
</dbReference>
<name>A0ABQ5YTP3_9BURK</name>
<dbReference type="RefSeq" id="WP_284281300.1">
    <property type="nucleotide sequence ID" value="NZ_BSOJ01000015.1"/>
</dbReference>
<dbReference type="Proteomes" id="UP001156664">
    <property type="component" value="Unassembled WGS sequence"/>
</dbReference>
<dbReference type="InterPro" id="IPR027417">
    <property type="entry name" value="P-loop_NTPase"/>
</dbReference>
<evidence type="ECO:0000256" key="2">
    <source>
        <dbReference type="ARBA" id="ARBA00009441"/>
    </source>
</evidence>
<keyword evidence="4" id="KW-0547">Nucleotide-binding</keyword>
<dbReference type="PANTHER" id="PTHR11059">
    <property type="entry name" value="DNA REPAIR PROTEIN RECN"/>
    <property type="match status" value="1"/>
</dbReference>
<evidence type="ECO:0000256" key="3">
    <source>
        <dbReference type="ARBA" id="ARBA00021315"/>
    </source>
</evidence>
<dbReference type="PANTHER" id="PTHR11059:SF0">
    <property type="entry name" value="DNA REPAIR PROTEIN RECN"/>
    <property type="match status" value="1"/>
</dbReference>
<evidence type="ECO:0000256" key="5">
    <source>
        <dbReference type="ARBA" id="ARBA00022763"/>
    </source>
</evidence>
<keyword evidence="7 9" id="KW-0234">DNA repair</keyword>
<reference evidence="12" key="1">
    <citation type="journal article" date="2019" name="Int. J. Syst. Evol. Microbiol.">
        <title>The Global Catalogue of Microorganisms (GCM) 10K type strain sequencing project: providing services to taxonomists for standard genome sequencing and annotation.</title>
        <authorList>
            <consortium name="The Broad Institute Genomics Platform"/>
            <consortium name="The Broad Institute Genome Sequencing Center for Infectious Disease"/>
            <person name="Wu L."/>
            <person name="Ma J."/>
        </authorList>
    </citation>
    <scope>NUCLEOTIDE SEQUENCE [LARGE SCALE GENOMIC DNA]</scope>
    <source>
        <strain evidence="12">NBRC 105857</strain>
    </source>
</reference>
<dbReference type="InterPro" id="IPR004604">
    <property type="entry name" value="DNA_recomb/repair_RecN"/>
</dbReference>
<feature type="domain" description="RecF/RecN/SMC N-terminal" evidence="10">
    <location>
        <begin position="2"/>
        <end position="502"/>
    </location>
</feature>
<keyword evidence="12" id="KW-1185">Reference proteome</keyword>
<dbReference type="Pfam" id="PF02463">
    <property type="entry name" value="SMC_N"/>
    <property type="match status" value="1"/>
</dbReference>
<dbReference type="CDD" id="cd03241">
    <property type="entry name" value="ABC_RecN"/>
    <property type="match status" value="2"/>
</dbReference>
<comment type="similarity">
    <text evidence="2 9">Belongs to the RecN family.</text>
</comment>
<gene>
    <name evidence="11" type="primary">recN</name>
    <name evidence="11" type="ORF">GCM10007875_17560</name>
</gene>
<proteinExistence type="inferred from homology"/>
<evidence type="ECO:0000256" key="7">
    <source>
        <dbReference type="ARBA" id="ARBA00023204"/>
    </source>
</evidence>